<feature type="signal peptide" evidence="1">
    <location>
        <begin position="1"/>
        <end position="22"/>
    </location>
</feature>
<dbReference type="PROSITE" id="PS51257">
    <property type="entry name" value="PROKAR_LIPOPROTEIN"/>
    <property type="match status" value="1"/>
</dbReference>
<evidence type="ECO:0000313" key="3">
    <source>
        <dbReference type="Proteomes" id="UP000585050"/>
    </source>
</evidence>
<sequence>MKQLRVTILVLMGFLSTGLLFSCQDNQGASSNLEKSFLPSSKGKPGEMVLVIDSNQWNKKGSVGQLLYETVLGKTRGILPQNEPSFTVTQVQPSGFNNILRQARNVLIVTTFDKKNRESKVVNSFFGEGVIKSLLKEEDKYFFIKQDVWAKDQTVMLFFAKDEATMREILANPSKQYYLGEPFHEVETKRLQKTLQKEYDRNTERYLKENYKVSIHTMPGFKVAQSDKDFLWLRHPELSFDNNIFFVKFPYTDEKQFDPDYVLNLRDKLAKQYLYGDPSNQNSFVVTEDKIAPEVRSAKINGKQAMEIRGLWKTNNLSMGGPFVGYLFPDNSGANLYYAEGFVFAPGMDKRELMREMEAELKTFKDLN</sequence>
<dbReference type="Pfam" id="PF16125">
    <property type="entry name" value="DUF4837"/>
    <property type="match status" value="1"/>
</dbReference>
<dbReference type="EMBL" id="JABAIL010000002">
    <property type="protein sequence ID" value="NLR90603.1"/>
    <property type="molecule type" value="Genomic_DNA"/>
</dbReference>
<name>A0A7X8XUR0_9BACT</name>
<feature type="chain" id="PRO_5031437155" evidence="1">
    <location>
        <begin position="23"/>
        <end position="368"/>
    </location>
</feature>
<dbReference type="AlphaFoldDB" id="A0A7X8XUR0"/>
<keyword evidence="1" id="KW-0732">Signal</keyword>
<keyword evidence="3" id="KW-1185">Reference proteome</keyword>
<evidence type="ECO:0000256" key="1">
    <source>
        <dbReference type="SAM" id="SignalP"/>
    </source>
</evidence>
<organism evidence="2 3">
    <name type="scientific">Flammeovirga agarivorans</name>
    <dbReference type="NCBI Taxonomy" id="2726742"/>
    <lineage>
        <taxon>Bacteria</taxon>
        <taxon>Pseudomonadati</taxon>
        <taxon>Bacteroidota</taxon>
        <taxon>Cytophagia</taxon>
        <taxon>Cytophagales</taxon>
        <taxon>Flammeovirgaceae</taxon>
        <taxon>Flammeovirga</taxon>
    </lineage>
</organism>
<evidence type="ECO:0000313" key="2">
    <source>
        <dbReference type="EMBL" id="NLR90603.1"/>
    </source>
</evidence>
<dbReference type="Proteomes" id="UP000585050">
    <property type="component" value="Unassembled WGS sequence"/>
</dbReference>
<accession>A0A7X8XUR0</accession>
<dbReference type="InterPro" id="IPR032286">
    <property type="entry name" value="DUF4837"/>
</dbReference>
<protein>
    <submittedName>
        <fullName evidence="2">DUF4837 family protein</fullName>
    </submittedName>
</protein>
<proteinExistence type="predicted"/>
<reference evidence="2 3" key="1">
    <citation type="submission" date="2020-04" db="EMBL/GenBank/DDBJ databases">
        <title>Flammeovirga sp. SR4, a novel species isolated from seawater.</title>
        <authorList>
            <person name="Wang X."/>
        </authorList>
    </citation>
    <scope>NUCLEOTIDE SEQUENCE [LARGE SCALE GENOMIC DNA]</scope>
    <source>
        <strain evidence="2 3">SR4</strain>
    </source>
</reference>
<comment type="caution">
    <text evidence="2">The sequence shown here is derived from an EMBL/GenBank/DDBJ whole genome shotgun (WGS) entry which is preliminary data.</text>
</comment>
<dbReference type="RefSeq" id="WP_168881328.1">
    <property type="nucleotide sequence ID" value="NZ_JABAIL010000002.1"/>
</dbReference>
<gene>
    <name evidence="2" type="ORF">HGP29_05265</name>
</gene>